<dbReference type="InterPro" id="IPR010982">
    <property type="entry name" value="Lambda_DNA-bd_dom_sf"/>
</dbReference>
<dbReference type="Gene3D" id="1.10.260.40">
    <property type="entry name" value="lambda repressor-like DNA-binding domains"/>
    <property type="match status" value="1"/>
</dbReference>
<protein>
    <recommendedName>
        <fullName evidence="1">HTH cro/C1-type domain-containing protein</fullName>
    </recommendedName>
</protein>
<evidence type="ECO:0000313" key="3">
    <source>
        <dbReference type="Proteomes" id="UP000195152"/>
    </source>
</evidence>
<accession>A0A242WBQ8</accession>
<dbReference type="EMBL" id="NFCF01000063">
    <property type="protein sequence ID" value="OTW50809.1"/>
    <property type="molecule type" value="Genomic_DNA"/>
</dbReference>
<proteinExistence type="predicted"/>
<dbReference type="SUPFAM" id="SSF47413">
    <property type="entry name" value="lambda repressor-like DNA-binding domains"/>
    <property type="match status" value="1"/>
</dbReference>
<organism evidence="2 3">
    <name type="scientific">Bacillus thuringiensis serovar mexicanensis</name>
    <dbReference type="NCBI Taxonomy" id="180868"/>
    <lineage>
        <taxon>Bacteria</taxon>
        <taxon>Bacillati</taxon>
        <taxon>Bacillota</taxon>
        <taxon>Bacilli</taxon>
        <taxon>Bacillales</taxon>
        <taxon>Bacillaceae</taxon>
        <taxon>Bacillus</taxon>
        <taxon>Bacillus cereus group</taxon>
    </lineage>
</organism>
<dbReference type="PROSITE" id="PS50943">
    <property type="entry name" value="HTH_CROC1"/>
    <property type="match status" value="1"/>
</dbReference>
<gene>
    <name evidence="2" type="ORF">BK699_09675</name>
</gene>
<reference evidence="2 3" key="1">
    <citation type="submission" date="2016-10" db="EMBL/GenBank/DDBJ databases">
        <title>Comparative genomics of Bacillus thuringiensis reveals a path to pathogens against multiple invertebrate hosts.</title>
        <authorList>
            <person name="Zheng J."/>
            <person name="Gao Q."/>
            <person name="Liu H."/>
            <person name="Peng D."/>
            <person name="Ruan L."/>
            <person name="Sun M."/>
        </authorList>
    </citation>
    <scope>NUCLEOTIDE SEQUENCE [LARGE SCALE GENOMIC DNA]</scope>
    <source>
        <strain evidence="2">BGSC 4AC1</strain>
    </source>
</reference>
<dbReference type="GO" id="GO:0003677">
    <property type="term" value="F:DNA binding"/>
    <property type="evidence" value="ECO:0007669"/>
    <property type="project" value="InterPro"/>
</dbReference>
<comment type="caution">
    <text evidence="2">The sequence shown here is derived from an EMBL/GenBank/DDBJ whole genome shotgun (WGS) entry which is preliminary data.</text>
</comment>
<dbReference type="InterPro" id="IPR001387">
    <property type="entry name" value="Cro/C1-type_HTH"/>
</dbReference>
<feature type="domain" description="HTH cro/C1-type" evidence="1">
    <location>
        <begin position="517"/>
        <end position="557"/>
    </location>
</feature>
<sequence>MNQLKQLFQNTLLVAYPLFQNIENNERIFHKWRGLCTLINSDLNYVDDPLYTSESFKQLANWISYKESQKVGIMEIVAQIEEYRTEVFDLLANSIVEEFKIELVKIKNKKKDILEQQSYIEHSSAGFMYHLTDTIAKNNFTEDKDLNAHIAELPDKNNSLVVVSSKFNDGDMKLRGAGELNRWNTLVDSTFVDRVMDDLTADCLDIVTEIWVKSASSENKPVYIGYEQILEMCNMKQVRNGKSYYRKEDRLKIMERLAALASIFIYVNEENEIVILNDDENPNEALAYKKQRVRRLFVMDEIVFAKDIHTDEMLGIESMHVAPGTFLSKYLFGSEKLTGLLSKKALEYNSKQQRFHKRLTRYLSWRWRIQQAYQHLVHPYSIGGPKGLLSVMGVSMNQNPARIRNVFEKTLDDLMRDEVIKEWKYQKPLDEDKCIGRNWLNEYWLNLKVTITPTDELVSLQQELLQKKKNTSKNKLLETLVKEPVLEVLDMATEEIQVPQINLQQTSKDINWYQQKIIHYKEENECSLRDLAKEIEISPSNLSKLLTGKRKRLSDETKNKLDKWIERQEVVNLL</sequence>
<dbReference type="CDD" id="cd00093">
    <property type="entry name" value="HTH_XRE"/>
    <property type="match status" value="1"/>
</dbReference>
<dbReference type="AlphaFoldDB" id="A0A242WBQ8"/>
<dbReference type="Proteomes" id="UP000195152">
    <property type="component" value="Unassembled WGS sequence"/>
</dbReference>
<name>A0A242WBQ8_BACTU</name>
<evidence type="ECO:0000313" key="2">
    <source>
        <dbReference type="EMBL" id="OTW50809.1"/>
    </source>
</evidence>
<evidence type="ECO:0000259" key="1">
    <source>
        <dbReference type="PROSITE" id="PS50943"/>
    </source>
</evidence>
<dbReference type="RefSeq" id="WP_001072649.1">
    <property type="nucleotide sequence ID" value="NZ_NFCF01000063.1"/>
</dbReference>